<dbReference type="EMBL" id="JH159164">
    <property type="protein sequence ID" value="EGZ06266.1"/>
    <property type="molecule type" value="Genomic_DNA"/>
</dbReference>
<dbReference type="RefSeq" id="XP_009538163.1">
    <property type="nucleotide sequence ID" value="XM_009539868.1"/>
</dbReference>
<proteinExistence type="predicted"/>
<dbReference type="InParanoid" id="G5ADL3"/>
<sequence>QLSTTPSATLKIPLLASSAITSPEATLMSRHPPPRTTFCTSTAPRGSTPELLLLLASSAITSPEAMQLSSLPPTPVLLLVLLARGSSPRPSSRPYCRCPLLCPAPKLNE</sequence>
<dbReference type="GeneID" id="20637632"/>
<accession>G5ADL3</accession>
<organism evidence="1 2">
    <name type="scientific">Phytophthora sojae (strain P6497)</name>
    <name type="common">Soybean stem and root rot agent</name>
    <name type="synonym">Phytophthora megasperma f. sp. glycines</name>
    <dbReference type="NCBI Taxonomy" id="1094619"/>
    <lineage>
        <taxon>Eukaryota</taxon>
        <taxon>Sar</taxon>
        <taxon>Stramenopiles</taxon>
        <taxon>Oomycota</taxon>
        <taxon>Peronosporomycetes</taxon>
        <taxon>Peronosporales</taxon>
        <taxon>Peronosporaceae</taxon>
        <taxon>Phytophthora</taxon>
    </lineage>
</organism>
<name>G5ADL3_PHYSP</name>
<dbReference type="AlphaFoldDB" id="G5ADL3"/>
<evidence type="ECO:0000313" key="2">
    <source>
        <dbReference type="Proteomes" id="UP000002640"/>
    </source>
</evidence>
<feature type="non-terminal residue" evidence="1">
    <location>
        <position position="1"/>
    </location>
</feature>
<dbReference type="Proteomes" id="UP000002640">
    <property type="component" value="Unassembled WGS sequence"/>
</dbReference>
<reference evidence="1 2" key="1">
    <citation type="journal article" date="2006" name="Science">
        <title>Phytophthora genome sequences uncover evolutionary origins and mechanisms of pathogenesis.</title>
        <authorList>
            <person name="Tyler B.M."/>
            <person name="Tripathy S."/>
            <person name="Zhang X."/>
            <person name="Dehal P."/>
            <person name="Jiang R.H."/>
            <person name="Aerts A."/>
            <person name="Arredondo F.D."/>
            <person name="Baxter L."/>
            <person name="Bensasson D."/>
            <person name="Beynon J.L."/>
            <person name="Chapman J."/>
            <person name="Damasceno C.M."/>
            <person name="Dorrance A.E."/>
            <person name="Dou D."/>
            <person name="Dickerman A.W."/>
            <person name="Dubchak I.L."/>
            <person name="Garbelotto M."/>
            <person name="Gijzen M."/>
            <person name="Gordon S.G."/>
            <person name="Govers F."/>
            <person name="Grunwald N.J."/>
            <person name="Huang W."/>
            <person name="Ivors K.L."/>
            <person name="Jones R.W."/>
            <person name="Kamoun S."/>
            <person name="Krampis K."/>
            <person name="Lamour K.H."/>
            <person name="Lee M.K."/>
            <person name="McDonald W.H."/>
            <person name="Medina M."/>
            <person name="Meijer H.J."/>
            <person name="Nordberg E.K."/>
            <person name="Maclean D.J."/>
            <person name="Ospina-Giraldo M.D."/>
            <person name="Morris P.F."/>
            <person name="Phuntumart V."/>
            <person name="Putnam N.H."/>
            <person name="Rash S."/>
            <person name="Rose J.K."/>
            <person name="Sakihama Y."/>
            <person name="Salamov A.A."/>
            <person name="Savidor A."/>
            <person name="Scheuring C.F."/>
            <person name="Smith B.M."/>
            <person name="Sobral B.W."/>
            <person name="Terry A."/>
            <person name="Torto-Alalibo T.A."/>
            <person name="Win J."/>
            <person name="Xu Z."/>
            <person name="Zhang H."/>
            <person name="Grigoriev I.V."/>
            <person name="Rokhsar D.S."/>
            <person name="Boore J.L."/>
        </authorList>
    </citation>
    <scope>NUCLEOTIDE SEQUENCE [LARGE SCALE GENOMIC DNA]</scope>
    <source>
        <strain evidence="1 2">P6497</strain>
    </source>
</reference>
<gene>
    <name evidence="1" type="ORF">PHYSODRAFT_246637</name>
</gene>
<evidence type="ECO:0000313" key="1">
    <source>
        <dbReference type="EMBL" id="EGZ06266.1"/>
    </source>
</evidence>
<keyword evidence="2" id="KW-1185">Reference proteome</keyword>
<dbReference type="KEGG" id="psoj:PHYSODRAFT_246637"/>
<protein>
    <submittedName>
        <fullName evidence="1">Uncharacterized protein</fullName>
    </submittedName>
</protein>